<feature type="domain" description="Sulfatase N-terminal" evidence="5">
    <location>
        <begin position="13"/>
        <end position="369"/>
    </location>
</feature>
<reference evidence="6 7" key="1">
    <citation type="submission" date="2014-11" db="EMBL/GenBank/DDBJ databases">
        <title>Draft Genome Sequence of Vibrio piscirenalis strains CECT 8603T and CECT 8604, two marine Gammaproteobacterium isolated from cultured gilthead sea bream (Sparus aurata).</title>
        <authorList>
            <person name="Arahal D.R."/>
            <person name="Rodrigo-Torres L."/>
            <person name="Lucena T."/>
            <person name="Pujalte M.J."/>
        </authorList>
    </citation>
    <scope>NUCLEOTIDE SEQUENCE [LARGE SCALE GENOMIC DNA]</scope>
    <source>
        <strain evidence="6 7">DCR 1-4-2</strain>
    </source>
</reference>
<evidence type="ECO:0000313" key="7">
    <source>
        <dbReference type="Proteomes" id="UP000031672"/>
    </source>
</evidence>
<dbReference type="InterPro" id="IPR024607">
    <property type="entry name" value="Sulfatase_CS"/>
</dbReference>
<dbReference type="PANTHER" id="PTHR42693">
    <property type="entry name" value="ARYLSULFATASE FAMILY MEMBER"/>
    <property type="match status" value="1"/>
</dbReference>
<evidence type="ECO:0000256" key="1">
    <source>
        <dbReference type="ARBA" id="ARBA00008779"/>
    </source>
</evidence>
<protein>
    <recommendedName>
        <fullName evidence="5">Sulfatase N-terminal domain-containing protein</fullName>
    </recommendedName>
</protein>
<dbReference type="InterPro" id="IPR017850">
    <property type="entry name" value="Alkaline_phosphatase_core_sf"/>
</dbReference>
<sequence>MPSKREMMMTKRPNILLLFTDQQRKDSLGCYGNDIAVTPNIDDLANQGAKFEHFFTQAPICGPSRVSLLTGRYCSSHGIGANGPVVPEELLTIQKRLKPYGYKTANFGKLHFLPHSFRDHREHHPSYGFDEYVISDEPGCYDDPYTEWVKQKAPEQLDAVRTALPSQARRFGRPEYSDRKRDPETPFSFEGDESLTHSSFVTELTRDFIERQEQSHDPFFCIAGYYAPHAPVNPPKRFLDLYKTEDMPLPKVGKSEAIMAKLKDFSDDEWREIRRYYMALVSHVDDCVGGVVQSLKDTGQYDNTIIVFVSDHGEYLGDHGRVQKGMPGEDVITNVPFIIHYPKGIKPQAYTQLVESVDWVPTMLELAGIPLSQDIQGESLAPLMSGRVDTHKSLILTEQFEPYGLRQVSIRDEKFRYYSDSEGKELLFDLEVDPDELESVAQDPSYSEILSMMRFKMLQKIQQVAYPNVEKIFAY</sequence>
<dbReference type="Proteomes" id="UP000031672">
    <property type="component" value="Unassembled WGS sequence"/>
</dbReference>
<name>A0A0C2NMN4_9VIBR</name>
<evidence type="ECO:0000256" key="4">
    <source>
        <dbReference type="ARBA" id="ARBA00022837"/>
    </source>
</evidence>
<dbReference type="Pfam" id="PF00884">
    <property type="entry name" value="Sulfatase"/>
    <property type="match status" value="1"/>
</dbReference>
<evidence type="ECO:0000256" key="3">
    <source>
        <dbReference type="ARBA" id="ARBA00022801"/>
    </source>
</evidence>
<comment type="caution">
    <text evidence="6">The sequence shown here is derived from an EMBL/GenBank/DDBJ whole genome shotgun (WGS) entry which is preliminary data.</text>
</comment>
<evidence type="ECO:0000259" key="5">
    <source>
        <dbReference type="Pfam" id="PF00884"/>
    </source>
</evidence>
<accession>A0A0C2JL44</accession>
<dbReference type="PROSITE" id="PS00523">
    <property type="entry name" value="SULFATASE_1"/>
    <property type="match status" value="1"/>
</dbReference>
<keyword evidence="3" id="KW-0378">Hydrolase</keyword>
<dbReference type="Gene3D" id="3.40.720.10">
    <property type="entry name" value="Alkaline Phosphatase, subunit A"/>
    <property type="match status" value="1"/>
</dbReference>
<dbReference type="SUPFAM" id="SSF53649">
    <property type="entry name" value="Alkaline phosphatase-like"/>
    <property type="match status" value="1"/>
</dbReference>
<dbReference type="STRING" id="1461322.OJ16_18585"/>
<evidence type="ECO:0000313" key="6">
    <source>
        <dbReference type="EMBL" id="KII75302.1"/>
    </source>
</evidence>
<organism evidence="6 7">
    <name type="scientific">Vibrio renipiscarius</name>
    <dbReference type="NCBI Taxonomy" id="1461322"/>
    <lineage>
        <taxon>Bacteria</taxon>
        <taxon>Pseudomonadati</taxon>
        <taxon>Pseudomonadota</taxon>
        <taxon>Gammaproteobacteria</taxon>
        <taxon>Vibrionales</taxon>
        <taxon>Vibrionaceae</taxon>
        <taxon>Vibrio</taxon>
    </lineage>
</organism>
<dbReference type="PANTHER" id="PTHR42693:SF33">
    <property type="entry name" value="ARYLSULFATASE"/>
    <property type="match status" value="1"/>
</dbReference>
<dbReference type="InterPro" id="IPR000917">
    <property type="entry name" value="Sulfatase_N"/>
</dbReference>
<keyword evidence="7" id="KW-1185">Reference proteome</keyword>
<evidence type="ECO:0000256" key="2">
    <source>
        <dbReference type="ARBA" id="ARBA00022723"/>
    </source>
</evidence>
<gene>
    <name evidence="6" type="ORF">OJ16_18585</name>
</gene>
<dbReference type="GO" id="GO:0004065">
    <property type="term" value="F:arylsulfatase activity"/>
    <property type="evidence" value="ECO:0007669"/>
    <property type="project" value="TreeGrafter"/>
</dbReference>
<keyword evidence="4" id="KW-0106">Calcium</keyword>
<dbReference type="InterPro" id="IPR050738">
    <property type="entry name" value="Sulfatase"/>
</dbReference>
<dbReference type="AlphaFoldDB" id="A0A0C2NMN4"/>
<proteinExistence type="inferred from homology"/>
<dbReference type="GO" id="GO:0046872">
    <property type="term" value="F:metal ion binding"/>
    <property type="evidence" value="ECO:0007669"/>
    <property type="project" value="UniProtKB-KW"/>
</dbReference>
<comment type="similarity">
    <text evidence="1">Belongs to the sulfatase family.</text>
</comment>
<dbReference type="EMBL" id="JTKH01000025">
    <property type="protein sequence ID" value="KII75302.1"/>
    <property type="molecule type" value="Genomic_DNA"/>
</dbReference>
<keyword evidence="2" id="KW-0479">Metal-binding</keyword>
<accession>A0A0C2NMN4</accession>